<dbReference type="EMBL" id="CP071448">
    <property type="protein sequence ID" value="QSW90693.1"/>
    <property type="molecule type" value="Genomic_DNA"/>
</dbReference>
<organism evidence="1 2">
    <name type="scientific">Flavobacterium endoglycinae</name>
    <dbReference type="NCBI Taxonomy" id="2816357"/>
    <lineage>
        <taxon>Bacteria</taxon>
        <taxon>Pseudomonadati</taxon>
        <taxon>Bacteroidota</taxon>
        <taxon>Flavobacteriia</taxon>
        <taxon>Flavobacteriales</taxon>
        <taxon>Flavobacteriaceae</taxon>
        <taxon>Flavobacterium</taxon>
    </lineage>
</organism>
<evidence type="ECO:0000313" key="1">
    <source>
        <dbReference type="EMBL" id="QSW90693.1"/>
    </source>
</evidence>
<dbReference type="Proteomes" id="UP000663440">
    <property type="component" value="Chromosome"/>
</dbReference>
<proteinExistence type="predicted"/>
<evidence type="ECO:0000313" key="2">
    <source>
        <dbReference type="Proteomes" id="UP000663440"/>
    </source>
</evidence>
<protein>
    <submittedName>
        <fullName evidence="1">Nucleotidyltransferase</fullName>
    </submittedName>
</protein>
<reference evidence="1 2" key="1">
    <citation type="submission" date="2021-03" db="EMBL/GenBank/DDBJ databases">
        <title>Flavobacterium kribbensis sp. nov, an endophytic bacteria, isolated from soybean.</title>
        <authorList>
            <person name="Lee J."/>
            <person name="Seo J."/>
        </authorList>
    </citation>
    <scope>NUCLEOTIDE SEQUENCE [LARGE SCALE GENOMIC DNA]</scope>
    <source>
        <strain evidence="1 2">BB8</strain>
    </source>
</reference>
<name>A0ABX7QJE7_9FLAO</name>
<accession>A0ABX7QJE7</accession>
<keyword evidence="2" id="KW-1185">Reference proteome</keyword>
<dbReference type="RefSeq" id="WP_207297842.1">
    <property type="nucleotide sequence ID" value="NZ_CP071448.1"/>
</dbReference>
<gene>
    <name evidence="1" type="ORF">J0383_07755</name>
</gene>
<sequence length="286" mass="31730">MARTTAEIKQEITASFMNNGVLSLLYGFQIGAAFEETFSNTALESILFDIIAFCVFTLETLFDKHKAEIDDKLTNQKSGRPSWYRYMALQFQYGFSLVPDKDYFDNGAATEEQIEASKIVKYAAVTQPPGRLVIKIAGEINNALAPIPAEALVSFLEYVEEFKWGGVDVDVINFLPDRLYLVIQIECDPLVLDANGMSILNGNYPVNDAIQQYMKELPFDGQLALAHLTDKLQKVPGVKIPTILSAQSSWIDADAGGYGPPQPINIKTIPVSGYFEVQGFDNITYV</sequence>